<protein>
    <submittedName>
        <fullName evidence="4">ParB-like protein</fullName>
    </submittedName>
</protein>
<dbReference type="Proteomes" id="UP000006329">
    <property type="component" value="Unassembled WGS sequence"/>
</dbReference>
<organism evidence="4 5">
    <name type="scientific">Leptospira santarosai str. MOR084</name>
    <dbReference type="NCBI Taxonomy" id="1049984"/>
    <lineage>
        <taxon>Bacteria</taxon>
        <taxon>Pseudomonadati</taxon>
        <taxon>Spirochaetota</taxon>
        <taxon>Spirochaetia</taxon>
        <taxon>Leptospirales</taxon>
        <taxon>Leptospiraceae</taxon>
        <taxon>Leptospira</taxon>
    </lineage>
</organism>
<feature type="coiled-coil region" evidence="1">
    <location>
        <begin position="367"/>
        <end position="420"/>
    </location>
</feature>
<dbReference type="AlphaFoldDB" id="A0A0E2BAU3"/>
<comment type="caution">
    <text evidence="4">The sequence shown here is derived from an EMBL/GenBank/DDBJ whole genome shotgun (WGS) entry which is preliminary data.</text>
</comment>
<feature type="region of interest" description="Disordered" evidence="2">
    <location>
        <begin position="1"/>
        <end position="40"/>
    </location>
</feature>
<dbReference type="Gene3D" id="3.90.1530.10">
    <property type="entry name" value="Conserved hypothetical protein from pyrococcus furiosus pfu- 392566-001, ParB domain"/>
    <property type="match status" value="1"/>
</dbReference>
<feature type="compositionally biased region" description="Basic and acidic residues" evidence="2">
    <location>
        <begin position="1"/>
        <end position="22"/>
    </location>
</feature>
<feature type="compositionally biased region" description="Basic and acidic residues" evidence="2">
    <location>
        <begin position="181"/>
        <end position="201"/>
    </location>
</feature>
<dbReference type="EMBL" id="AHON02000069">
    <property type="protein sequence ID" value="EKO32481.1"/>
    <property type="molecule type" value="Genomic_DNA"/>
</dbReference>
<feature type="domain" description="ParB-like N-terminal" evidence="3">
    <location>
        <begin position="53"/>
        <end position="150"/>
    </location>
</feature>
<dbReference type="RefSeq" id="WP_004485177.1">
    <property type="nucleotide sequence ID" value="NZ_AHON02000069.1"/>
</dbReference>
<name>A0A0E2BAU3_9LEPT</name>
<evidence type="ECO:0000256" key="1">
    <source>
        <dbReference type="SAM" id="Coils"/>
    </source>
</evidence>
<keyword evidence="1" id="KW-0175">Coiled coil</keyword>
<dbReference type="InterPro" id="IPR003115">
    <property type="entry name" value="ParB_N"/>
</dbReference>
<evidence type="ECO:0000259" key="3">
    <source>
        <dbReference type="SMART" id="SM00470"/>
    </source>
</evidence>
<reference evidence="4" key="1">
    <citation type="submission" date="2012-10" db="EMBL/GenBank/DDBJ databases">
        <authorList>
            <person name="Harkins D.M."/>
            <person name="Durkin A.S."/>
            <person name="Brinkac L.M."/>
            <person name="Haft D.H."/>
            <person name="Selengut J.D."/>
            <person name="Sanka R."/>
            <person name="DePew J."/>
            <person name="Purushe J."/>
            <person name="Matthias M.A."/>
            <person name="Vinetz J.M."/>
            <person name="Sutton G.G."/>
            <person name="Nierman W.C."/>
            <person name="Fouts D.E."/>
        </authorList>
    </citation>
    <scope>NUCLEOTIDE SEQUENCE [LARGE SCALE GENOMIC DNA]</scope>
    <source>
        <strain evidence="4">MOR084</strain>
    </source>
</reference>
<dbReference type="SUPFAM" id="SSF110849">
    <property type="entry name" value="ParB/Sulfiredoxin"/>
    <property type="match status" value="1"/>
</dbReference>
<evidence type="ECO:0000313" key="4">
    <source>
        <dbReference type="EMBL" id="EKO32481.1"/>
    </source>
</evidence>
<proteinExistence type="predicted"/>
<keyword evidence="5" id="KW-1185">Reference proteome</keyword>
<dbReference type="SMART" id="SM00470">
    <property type="entry name" value="ParB"/>
    <property type="match status" value="1"/>
</dbReference>
<accession>A0A0E2BAU3</accession>
<evidence type="ECO:0000256" key="2">
    <source>
        <dbReference type="SAM" id="MobiDB-lite"/>
    </source>
</evidence>
<dbReference type="InterPro" id="IPR036086">
    <property type="entry name" value="ParB/Sulfiredoxin_sf"/>
</dbReference>
<gene>
    <name evidence="4" type="ORF">LEP1GSC179_0083</name>
</gene>
<sequence>MKAEGKTKESKKGTSLEEKASEWLEMQETTPRPGSTYKKQYIPKGVSLNPIVKMVKPESLRPNPRNDFDPLTEEEYASLKENIALNGILDALTARKDGTIITGENRYKIALELKEHEEEAVRRRVESIPVRYYMNELTAEEEYDILEGDNLFRRHLTAEQRKERLKKRILRKYKDDLILDNRGGDRKSESSKTVREEEPKQEGSSLSEKGLHEMSVSELGLFGEVGTVSEQAKQESEVLKTESEKSNYEGHRLIEKPVELAREVSGQKSKVQGELLIEGETQKPRKEDFSLIGIGSEKSKIQGESLIFSKDEKSENLAVKISENENIPRGTAQRYIAEIRKELKSKAPKVVSEKEKKKVESGKKTRKQLVEGKAKEFQKKYSKLSRNQKAESVNRLLNSLVNLRKRVSKLNEQISELGDRDHEIVTKLIAVGERERIWKLKI</sequence>
<evidence type="ECO:0000313" key="5">
    <source>
        <dbReference type="Proteomes" id="UP000006329"/>
    </source>
</evidence>
<feature type="region of interest" description="Disordered" evidence="2">
    <location>
        <begin position="181"/>
        <end position="210"/>
    </location>
</feature>